<evidence type="ECO:0000256" key="2">
    <source>
        <dbReference type="PROSITE-ProRule" id="PRU00708"/>
    </source>
</evidence>
<sequence length="184" mass="21307">MVNMHAKSDRIECAQTIFEGKLFDRSLDSWNTMFSRHAKIGDSAMVMRVFFQSQLENQYKRDLVTMISFIQASATILTSCGAEIAHEKTRSLFMQMGNLRDQSSWNIMIARCGMNSQGREACELVSHMEEDGYKLNSITFTSLLSTYSHSGLIEEGCWYFDMMMRKYKIQLGFEQWTCIIDMYA</sequence>
<feature type="repeat" description="PPR" evidence="2">
    <location>
        <begin position="136"/>
        <end position="166"/>
    </location>
</feature>
<dbReference type="AlphaFoldDB" id="A0A438BRR4"/>
<dbReference type="InterPro" id="IPR002885">
    <property type="entry name" value="PPR_rpt"/>
</dbReference>
<dbReference type="InterPro" id="IPR011990">
    <property type="entry name" value="TPR-like_helical_dom_sf"/>
</dbReference>
<accession>A0A438BRR4</accession>
<name>A0A438BRR4_VITVI</name>
<dbReference type="PROSITE" id="PS51375">
    <property type="entry name" value="PPR"/>
    <property type="match status" value="2"/>
</dbReference>
<feature type="repeat" description="PPR" evidence="2">
    <location>
        <begin position="101"/>
        <end position="135"/>
    </location>
</feature>
<keyword evidence="1" id="KW-0677">Repeat</keyword>
<evidence type="ECO:0000313" key="4">
    <source>
        <dbReference type="Proteomes" id="UP000288805"/>
    </source>
</evidence>
<dbReference type="Pfam" id="PF01535">
    <property type="entry name" value="PPR"/>
    <property type="match status" value="1"/>
</dbReference>
<dbReference type="Pfam" id="PF13041">
    <property type="entry name" value="PPR_2"/>
    <property type="match status" value="1"/>
</dbReference>
<reference evidence="3 4" key="1">
    <citation type="journal article" date="2018" name="PLoS Genet.">
        <title>Population sequencing reveals clonal diversity and ancestral inbreeding in the grapevine cultivar Chardonnay.</title>
        <authorList>
            <person name="Roach M.J."/>
            <person name="Johnson D.L."/>
            <person name="Bohlmann J."/>
            <person name="van Vuuren H.J."/>
            <person name="Jones S.J."/>
            <person name="Pretorius I.S."/>
            <person name="Schmidt S.A."/>
            <person name="Borneman A.R."/>
        </authorList>
    </citation>
    <scope>NUCLEOTIDE SEQUENCE [LARGE SCALE GENOMIC DNA]</scope>
    <source>
        <strain evidence="4">cv. Chardonnay</strain>
        <tissue evidence="3">Leaf</tissue>
    </source>
</reference>
<dbReference type="Gene3D" id="1.25.40.10">
    <property type="entry name" value="Tetratricopeptide repeat domain"/>
    <property type="match status" value="1"/>
</dbReference>
<proteinExistence type="predicted"/>
<dbReference type="GO" id="GO:0009451">
    <property type="term" value="P:RNA modification"/>
    <property type="evidence" value="ECO:0007669"/>
    <property type="project" value="InterPro"/>
</dbReference>
<dbReference type="PANTHER" id="PTHR47926">
    <property type="entry name" value="PENTATRICOPEPTIDE REPEAT-CONTAINING PROTEIN"/>
    <property type="match status" value="1"/>
</dbReference>
<evidence type="ECO:0000256" key="1">
    <source>
        <dbReference type="ARBA" id="ARBA00022737"/>
    </source>
</evidence>
<organism evidence="3 4">
    <name type="scientific">Vitis vinifera</name>
    <name type="common">Grape</name>
    <dbReference type="NCBI Taxonomy" id="29760"/>
    <lineage>
        <taxon>Eukaryota</taxon>
        <taxon>Viridiplantae</taxon>
        <taxon>Streptophyta</taxon>
        <taxon>Embryophyta</taxon>
        <taxon>Tracheophyta</taxon>
        <taxon>Spermatophyta</taxon>
        <taxon>Magnoliopsida</taxon>
        <taxon>eudicotyledons</taxon>
        <taxon>Gunneridae</taxon>
        <taxon>Pentapetalae</taxon>
        <taxon>rosids</taxon>
        <taxon>Vitales</taxon>
        <taxon>Vitaceae</taxon>
        <taxon>Viteae</taxon>
        <taxon>Vitis</taxon>
    </lineage>
</organism>
<dbReference type="NCBIfam" id="TIGR00756">
    <property type="entry name" value="PPR"/>
    <property type="match status" value="1"/>
</dbReference>
<dbReference type="GO" id="GO:0003723">
    <property type="term" value="F:RNA binding"/>
    <property type="evidence" value="ECO:0007669"/>
    <property type="project" value="InterPro"/>
</dbReference>
<dbReference type="Proteomes" id="UP000288805">
    <property type="component" value="Unassembled WGS sequence"/>
</dbReference>
<comment type="caution">
    <text evidence="3">The sequence shown here is derived from an EMBL/GenBank/DDBJ whole genome shotgun (WGS) entry which is preliminary data.</text>
</comment>
<gene>
    <name evidence="3" type="primary">PCMP-E96_0</name>
    <name evidence="3" type="ORF">CK203_094026</name>
</gene>
<dbReference type="EMBL" id="QGNW01002647">
    <property type="protein sequence ID" value="RVW13665.1"/>
    <property type="molecule type" value="Genomic_DNA"/>
</dbReference>
<dbReference type="InterPro" id="IPR046960">
    <property type="entry name" value="PPR_At4g14850-like_plant"/>
</dbReference>
<protein>
    <submittedName>
        <fullName evidence="3">Putative pentatricopeptide repeat-containing protein, mitochondrial</fullName>
    </submittedName>
</protein>
<evidence type="ECO:0000313" key="3">
    <source>
        <dbReference type="EMBL" id="RVW13665.1"/>
    </source>
</evidence>
<dbReference type="PANTHER" id="PTHR47926:SF386">
    <property type="entry name" value="PENTATRICOPEPTIDE REPEAT-CONTAINING PROTEIN"/>
    <property type="match status" value="1"/>
</dbReference>